<organism evidence="1 2">
    <name type="scientific">Hymenobacter busanensis</name>
    <dbReference type="NCBI Taxonomy" id="2607656"/>
    <lineage>
        <taxon>Bacteria</taxon>
        <taxon>Pseudomonadati</taxon>
        <taxon>Bacteroidota</taxon>
        <taxon>Cytophagia</taxon>
        <taxon>Cytophagales</taxon>
        <taxon>Hymenobacteraceae</taxon>
        <taxon>Hymenobacter</taxon>
    </lineage>
</organism>
<keyword evidence="2" id="KW-1185">Reference proteome</keyword>
<sequence length="233" mass="25271">MSTPITPAGAPAPAPAKAVRRAAQLPAKAVPLGMLATNVAGKWLASALPDLLWLSKADFAAQAADFVAHSSQADAAGDQRAPQAKRLKALDQLLAKGLPFVKAYLAEEFDDDEAYYGEFGIGKEGGKWTLPSARPERVKALQKLQDALVKHKFDKKKYGTAYWAPLATEYQQLVKKSLDTSGERSQKVDAKDQGEAQVRKALRAIIHHVKANFPDTWEAELRGMGFQKESFGG</sequence>
<accession>A0A7L4ZZW4</accession>
<dbReference type="AlphaFoldDB" id="A0A7L4ZZW4"/>
<gene>
    <name evidence="1" type="ORF">F0P96_08480</name>
</gene>
<dbReference type="RefSeq" id="WP_151078432.1">
    <property type="nucleotide sequence ID" value="NZ_CP047647.1"/>
</dbReference>
<dbReference type="EMBL" id="VTWU01000003">
    <property type="protein sequence ID" value="KAA9333011.1"/>
    <property type="molecule type" value="Genomic_DNA"/>
</dbReference>
<reference evidence="1 2" key="1">
    <citation type="submission" date="2019-09" db="EMBL/GenBank/DDBJ databases">
        <title>Genome sequence of Hymenobacter sp. M3.</title>
        <authorList>
            <person name="Srinivasan S."/>
        </authorList>
    </citation>
    <scope>NUCLEOTIDE SEQUENCE [LARGE SCALE GENOMIC DNA]</scope>
    <source>
        <strain evidence="1 2">M3</strain>
    </source>
</reference>
<evidence type="ECO:0000313" key="2">
    <source>
        <dbReference type="Proteomes" id="UP000326380"/>
    </source>
</evidence>
<comment type="caution">
    <text evidence="1">The sequence shown here is derived from an EMBL/GenBank/DDBJ whole genome shotgun (WGS) entry which is preliminary data.</text>
</comment>
<evidence type="ECO:0000313" key="1">
    <source>
        <dbReference type="EMBL" id="KAA9333011.1"/>
    </source>
</evidence>
<name>A0A7L4ZZW4_9BACT</name>
<protein>
    <submittedName>
        <fullName evidence="1">Uncharacterized protein</fullName>
    </submittedName>
</protein>
<proteinExistence type="predicted"/>
<dbReference type="Proteomes" id="UP000326380">
    <property type="component" value="Unassembled WGS sequence"/>
</dbReference>